<dbReference type="EMBL" id="NTJD01000005">
    <property type="protein sequence ID" value="PCD76679.1"/>
    <property type="molecule type" value="Genomic_DNA"/>
</dbReference>
<accession>A0A2A4CRB2</accession>
<evidence type="ECO:0000313" key="1">
    <source>
        <dbReference type="EMBL" id="PCD76679.1"/>
    </source>
</evidence>
<evidence type="ECO:0000313" key="2">
    <source>
        <dbReference type="Proteomes" id="UP000243507"/>
    </source>
</evidence>
<reference evidence="1 2" key="1">
    <citation type="submission" date="2017-09" db="EMBL/GenBank/DDBJ databases">
        <title>A multilocus sequence analysis scheme for characterization of bacteria in the genus Thioclava.</title>
        <authorList>
            <person name="Liu Y."/>
            <person name="Shao Z."/>
        </authorList>
    </citation>
    <scope>NUCLEOTIDE SEQUENCE [LARGE SCALE GENOMIC DNA]</scope>
    <source>
        <strain evidence="1 2">CAU 1312</strain>
    </source>
</reference>
<proteinExistence type="predicted"/>
<keyword evidence="2" id="KW-1185">Reference proteome</keyword>
<protein>
    <submittedName>
        <fullName evidence="1">Uncharacterized protein</fullName>
    </submittedName>
</protein>
<dbReference type="Proteomes" id="UP000243507">
    <property type="component" value="Unassembled WGS sequence"/>
</dbReference>
<sequence>MWSTLALQHAQRFTEAQRGGEVRVIAGLPKLGLFQSALVHNLLFVRRDGIVGVMARGLATIGPPVGIGDVAIVTVVIPDWSCV</sequence>
<dbReference type="AlphaFoldDB" id="A0A2A4CRB2"/>
<comment type="caution">
    <text evidence="1">The sequence shown here is derived from an EMBL/GenBank/DDBJ whole genome shotgun (WGS) entry which is preliminary data.</text>
</comment>
<gene>
    <name evidence="1" type="ORF">CLN94_08785</name>
</gene>
<name>A0A2A4CRB2_9RHOB</name>
<organism evidence="1 2">
    <name type="scientific">Pseudothioclava arenosa</name>
    <dbReference type="NCBI Taxonomy" id="1795308"/>
    <lineage>
        <taxon>Bacteria</taxon>
        <taxon>Pseudomonadati</taxon>
        <taxon>Pseudomonadota</taxon>
        <taxon>Alphaproteobacteria</taxon>
        <taxon>Rhodobacterales</taxon>
        <taxon>Paracoccaceae</taxon>
        <taxon>Pseudothioclava</taxon>
    </lineage>
</organism>